<name>A0ABW5DP54_9PROT</name>
<proteinExistence type="predicted"/>
<protein>
    <submittedName>
        <fullName evidence="1">Uncharacterized protein</fullName>
    </submittedName>
</protein>
<sequence>MAFLLYRFIESCCIIGIMYADLIQSAAGERIGWGKVLILFPYLRTSVEMGIERYLMHTNSGQYHPQLRAIEERLAEYVPNPSPHLSVSWDT</sequence>
<dbReference type="EMBL" id="JBHUIP010000005">
    <property type="protein sequence ID" value="MFD2262797.1"/>
    <property type="molecule type" value="Genomic_DNA"/>
</dbReference>
<evidence type="ECO:0000313" key="2">
    <source>
        <dbReference type="Proteomes" id="UP001597295"/>
    </source>
</evidence>
<accession>A0ABW5DP54</accession>
<organism evidence="1 2">
    <name type="scientific">Lacibacterium aquatile</name>
    <dbReference type="NCBI Taxonomy" id="1168082"/>
    <lineage>
        <taxon>Bacteria</taxon>
        <taxon>Pseudomonadati</taxon>
        <taxon>Pseudomonadota</taxon>
        <taxon>Alphaproteobacteria</taxon>
        <taxon>Rhodospirillales</taxon>
        <taxon>Rhodospirillaceae</taxon>
    </lineage>
</organism>
<comment type="caution">
    <text evidence="1">The sequence shown here is derived from an EMBL/GenBank/DDBJ whole genome shotgun (WGS) entry which is preliminary data.</text>
</comment>
<reference evidence="2" key="1">
    <citation type="journal article" date="2019" name="Int. J. Syst. Evol. Microbiol.">
        <title>The Global Catalogue of Microorganisms (GCM) 10K type strain sequencing project: providing services to taxonomists for standard genome sequencing and annotation.</title>
        <authorList>
            <consortium name="The Broad Institute Genomics Platform"/>
            <consortium name="The Broad Institute Genome Sequencing Center for Infectious Disease"/>
            <person name="Wu L."/>
            <person name="Ma J."/>
        </authorList>
    </citation>
    <scope>NUCLEOTIDE SEQUENCE [LARGE SCALE GENOMIC DNA]</scope>
    <source>
        <strain evidence="2">CGMCC 1.19062</strain>
    </source>
</reference>
<gene>
    <name evidence="1" type="ORF">ACFSM5_07845</name>
</gene>
<keyword evidence="2" id="KW-1185">Reference proteome</keyword>
<evidence type="ECO:0000313" key="1">
    <source>
        <dbReference type="EMBL" id="MFD2262797.1"/>
    </source>
</evidence>
<dbReference type="Proteomes" id="UP001597295">
    <property type="component" value="Unassembled WGS sequence"/>
</dbReference>
<dbReference type="RefSeq" id="WP_379875764.1">
    <property type="nucleotide sequence ID" value="NZ_JBHUIP010000005.1"/>
</dbReference>